<dbReference type="CDD" id="cd00082">
    <property type="entry name" value="HisKA"/>
    <property type="match status" value="1"/>
</dbReference>
<evidence type="ECO:0000256" key="6">
    <source>
        <dbReference type="ARBA" id="ARBA00023012"/>
    </source>
</evidence>
<accession>E4RSP6</accession>
<dbReference type="SUPFAM" id="SSF47384">
    <property type="entry name" value="Homodimeric domain of signal transducing histidine kinase"/>
    <property type="match status" value="1"/>
</dbReference>
<evidence type="ECO:0000256" key="3">
    <source>
        <dbReference type="ARBA" id="ARBA00022553"/>
    </source>
</evidence>
<keyword evidence="10" id="KW-1185">Reference proteome</keyword>
<dbReference type="Proteomes" id="UP000007435">
    <property type="component" value="Chromosome"/>
</dbReference>
<evidence type="ECO:0000313" key="9">
    <source>
        <dbReference type="EMBL" id="ADQ15896.1"/>
    </source>
</evidence>
<keyword evidence="7" id="KW-0812">Transmembrane</keyword>
<dbReference type="GO" id="GO:0016036">
    <property type="term" value="P:cellular response to phosphate starvation"/>
    <property type="evidence" value="ECO:0007669"/>
    <property type="project" value="TreeGrafter"/>
</dbReference>
<feature type="domain" description="Histidine kinase" evidence="8">
    <location>
        <begin position="220"/>
        <end position="399"/>
    </location>
</feature>
<dbReference type="PANTHER" id="PTHR45453:SF1">
    <property type="entry name" value="PHOSPHATE REGULON SENSOR PROTEIN PHOR"/>
    <property type="match status" value="1"/>
</dbReference>
<dbReference type="Pfam" id="PF00512">
    <property type="entry name" value="HisKA"/>
    <property type="match status" value="1"/>
</dbReference>
<dbReference type="KEGG" id="lby:Lbys_0100"/>
<gene>
    <name evidence="9" type="ordered locus">Lbys_0100</name>
</gene>
<dbReference type="PANTHER" id="PTHR45453">
    <property type="entry name" value="PHOSPHATE REGULON SENSOR PROTEIN PHOR"/>
    <property type="match status" value="1"/>
</dbReference>
<dbReference type="InterPro" id="IPR005467">
    <property type="entry name" value="His_kinase_dom"/>
</dbReference>
<reference key="1">
    <citation type="submission" date="2010-11" db="EMBL/GenBank/DDBJ databases">
        <title>The complete genome of Leadbetterella byssophila DSM 17132.</title>
        <authorList>
            <consortium name="US DOE Joint Genome Institute (JGI-PGF)"/>
            <person name="Lucas S."/>
            <person name="Copeland A."/>
            <person name="Lapidus A."/>
            <person name="Glavina del Rio T."/>
            <person name="Dalin E."/>
            <person name="Tice H."/>
            <person name="Bruce D."/>
            <person name="Goodwin L."/>
            <person name="Pitluck S."/>
            <person name="Kyrpides N."/>
            <person name="Mavromatis K."/>
            <person name="Ivanova N."/>
            <person name="Teshima H."/>
            <person name="Brettin T."/>
            <person name="Detter J.C."/>
            <person name="Han C."/>
            <person name="Tapia R."/>
            <person name="Land M."/>
            <person name="Hauser L."/>
            <person name="Markowitz V."/>
            <person name="Cheng J.-F."/>
            <person name="Hugenholtz P."/>
            <person name="Woyke T."/>
            <person name="Wu D."/>
            <person name="Tindall B."/>
            <person name="Pomrenke H.G."/>
            <person name="Brambilla E."/>
            <person name="Klenk H.-P."/>
            <person name="Eisen J.A."/>
        </authorList>
    </citation>
    <scope>NUCLEOTIDE SEQUENCE [LARGE SCALE GENOMIC DNA]</scope>
    <source>
        <strain>DSM 17132</strain>
    </source>
</reference>
<sequence>MAKSLKNYTLKHLAYALPLVVAIWAALFYAFILDEVYDNVDDGLKNQKINIIRQAYLDSTILNTREYGVNQFRIIPTDSIQKKNVFSREFIYMEYDAEMEPYRILRTGFYGPDGQAYSLEIRTSTVEEDDLIIDLSIALFVLYLLLLLTIFLINNGVLRRALKPLSRLTEDLQNYQFGNKNQVRRIDEGVTEFQILSDKVQDMIDRNESLFHKQRTFIENASHELQTPLTITIGQLELLLAEGQLDEIQSQRIDQAKSALHRLVQLNRNLLMLSKIENRQFPEKEEIPVSAVWSEIEEELQDLVIFKELHVHTKLNEEFHIKAHRGLIKILISNLYRNAIKYNFKGGKIEVKIDSKGFTIGNTSELPPLNPEIIYDRFYKFPGDSQSTGLGLSIVQSIVGTYPNLKIHYTYEKEFHLFSLKKI</sequence>
<dbReference type="GO" id="GO:0004721">
    <property type="term" value="F:phosphoprotein phosphatase activity"/>
    <property type="evidence" value="ECO:0007669"/>
    <property type="project" value="TreeGrafter"/>
</dbReference>
<protein>
    <recommendedName>
        <fullName evidence="2">histidine kinase</fullName>
        <ecNumber evidence="2">2.7.13.3</ecNumber>
    </recommendedName>
</protein>
<dbReference type="InterPro" id="IPR036890">
    <property type="entry name" value="HATPase_C_sf"/>
</dbReference>
<evidence type="ECO:0000313" key="10">
    <source>
        <dbReference type="Proteomes" id="UP000007435"/>
    </source>
</evidence>
<dbReference type="HOGENOM" id="CLU_000445_89_35_10"/>
<dbReference type="eggNOG" id="COG0642">
    <property type="taxonomic scope" value="Bacteria"/>
</dbReference>
<dbReference type="EMBL" id="CP002305">
    <property type="protein sequence ID" value="ADQ15896.1"/>
    <property type="molecule type" value="Genomic_DNA"/>
</dbReference>
<dbReference type="AlphaFoldDB" id="E4RSP6"/>
<proteinExistence type="predicted"/>
<organism evidence="9 10">
    <name type="scientific">Leadbetterella byssophila (strain DSM 17132 / JCM 16389 / KACC 11308 / NBRC 106382 / 4M15)</name>
    <dbReference type="NCBI Taxonomy" id="649349"/>
    <lineage>
        <taxon>Bacteria</taxon>
        <taxon>Pseudomonadati</taxon>
        <taxon>Bacteroidota</taxon>
        <taxon>Cytophagia</taxon>
        <taxon>Cytophagales</taxon>
        <taxon>Leadbetterellaceae</taxon>
        <taxon>Leadbetterella</taxon>
    </lineage>
</organism>
<evidence type="ECO:0000256" key="5">
    <source>
        <dbReference type="ARBA" id="ARBA00022777"/>
    </source>
</evidence>
<feature type="transmembrane region" description="Helical" evidence="7">
    <location>
        <begin position="131"/>
        <end position="153"/>
    </location>
</feature>
<reference evidence="9 10" key="2">
    <citation type="journal article" date="2011" name="Stand. Genomic Sci.">
        <title>Complete genome sequence of Leadbetterella byssophila type strain (4M15).</title>
        <authorList>
            <person name="Abt B."/>
            <person name="Teshima H."/>
            <person name="Lucas S."/>
            <person name="Lapidus A."/>
            <person name="Del Rio T.G."/>
            <person name="Nolan M."/>
            <person name="Tice H."/>
            <person name="Cheng J.F."/>
            <person name="Pitluck S."/>
            <person name="Liolios K."/>
            <person name="Pagani I."/>
            <person name="Ivanova N."/>
            <person name="Mavromatis K."/>
            <person name="Pati A."/>
            <person name="Tapia R."/>
            <person name="Han C."/>
            <person name="Goodwin L."/>
            <person name="Chen A."/>
            <person name="Palaniappan K."/>
            <person name="Land M."/>
            <person name="Hauser L."/>
            <person name="Chang Y.J."/>
            <person name="Jeffries C.D."/>
            <person name="Rohde M."/>
            <person name="Goker M."/>
            <person name="Tindall B.J."/>
            <person name="Detter J.C."/>
            <person name="Woyke T."/>
            <person name="Bristow J."/>
            <person name="Eisen J.A."/>
            <person name="Markowitz V."/>
            <person name="Hugenholtz P."/>
            <person name="Klenk H.P."/>
            <person name="Kyrpides N.C."/>
        </authorList>
    </citation>
    <scope>NUCLEOTIDE SEQUENCE [LARGE SCALE GENOMIC DNA]</scope>
    <source>
        <strain evidence="10">DSM 17132 / JCM 16389 / KACC 11308 / NBRC 106382 / 4M15</strain>
    </source>
</reference>
<dbReference type="OrthoDB" id="1522504at2"/>
<comment type="catalytic activity">
    <reaction evidence="1">
        <text>ATP + protein L-histidine = ADP + protein N-phospho-L-histidine.</text>
        <dbReference type="EC" id="2.7.13.3"/>
    </reaction>
</comment>
<dbReference type="Pfam" id="PF02518">
    <property type="entry name" value="HATPase_c"/>
    <property type="match status" value="1"/>
</dbReference>
<dbReference type="RefSeq" id="WP_013406952.1">
    <property type="nucleotide sequence ID" value="NC_014655.1"/>
</dbReference>
<keyword evidence="7" id="KW-1133">Transmembrane helix</keyword>
<dbReference type="InterPro" id="IPR050351">
    <property type="entry name" value="BphY/WalK/GraS-like"/>
</dbReference>
<evidence type="ECO:0000256" key="1">
    <source>
        <dbReference type="ARBA" id="ARBA00000085"/>
    </source>
</evidence>
<keyword evidence="5 9" id="KW-0418">Kinase</keyword>
<keyword evidence="7" id="KW-0472">Membrane</keyword>
<dbReference type="InterPro" id="IPR036097">
    <property type="entry name" value="HisK_dim/P_sf"/>
</dbReference>
<evidence type="ECO:0000256" key="2">
    <source>
        <dbReference type="ARBA" id="ARBA00012438"/>
    </source>
</evidence>
<keyword evidence="4" id="KW-0808">Transferase</keyword>
<dbReference type="InterPro" id="IPR003661">
    <property type="entry name" value="HisK_dim/P_dom"/>
</dbReference>
<dbReference type="SMART" id="SM00388">
    <property type="entry name" value="HisKA"/>
    <property type="match status" value="1"/>
</dbReference>
<dbReference type="SUPFAM" id="SSF55874">
    <property type="entry name" value="ATPase domain of HSP90 chaperone/DNA topoisomerase II/histidine kinase"/>
    <property type="match status" value="1"/>
</dbReference>
<keyword evidence="6" id="KW-0902">Two-component regulatory system</keyword>
<dbReference type="InterPro" id="IPR003594">
    <property type="entry name" value="HATPase_dom"/>
</dbReference>
<dbReference type="PROSITE" id="PS50109">
    <property type="entry name" value="HIS_KIN"/>
    <property type="match status" value="1"/>
</dbReference>
<evidence type="ECO:0000256" key="4">
    <source>
        <dbReference type="ARBA" id="ARBA00022679"/>
    </source>
</evidence>
<keyword evidence="3" id="KW-0597">Phosphoprotein</keyword>
<dbReference type="EC" id="2.7.13.3" evidence="2"/>
<dbReference type="Gene3D" id="1.10.287.130">
    <property type="match status" value="1"/>
</dbReference>
<evidence type="ECO:0000256" key="7">
    <source>
        <dbReference type="SAM" id="Phobius"/>
    </source>
</evidence>
<dbReference type="GO" id="GO:0005886">
    <property type="term" value="C:plasma membrane"/>
    <property type="evidence" value="ECO:0007669"/>
    <property type="project" value="TreeGrafter"/>
</dbReference>
<feature type="transmembrane region" description="Helical" evidence="7">
    <location>
        <begin position="12"/>
        <end position="32"/>
    </location>
</feature>
<name>E4RSP6_LEAB4</name>
<dbReference type="GO" id="GO:0000155">
    <property type="term" value="F:phosphorelay sensor kinase activity"/>
    <property type="evidence" value="ECO:0007669"/>
    <property type="project" value="InterPro"/>
</dbReference>
<dbReference type="Gene3D" id="3.30.565.10">
    <property type="entry name" value="Histidine kinase-like ATPase, C-terminal domain"/>
    <property type="match status" value="1"/>
</dbReference>
<evidence type="ECO:0000259" key="8">
    <source>
        <dbReference type="PROSITE" id="PS50109"/>
    </source>
</evidence>
<dbReference type="STRING" id="649349.Lbys_0100"/>